<name>A0A9N8HKR6_9STRA</name>
<comment type="caution">
    <text evidence="3">The sequence shown here is derived from an EMBL/GenBank/DDBJ whole genome shotgun (WGS) entry which is preliminary data.</text>
</comment>
<protein>
    <recommendedName>
        <fullName evidence="5">SGNH hydrolase-type esterase domain-containing protein</fullName>
    </recommendedName>
</protein>
<evidence type="ECO:0000256" key="1">
    <source>
        <dbReference type="SAM" id="MobiDB-lite"/>
    </source>
</evidence>
<evidence type="ECO:0000313" key="3">
    <source>
        <dbReference type="EMBL" id="CAB9518828.1"/>
    </source>
</evidence>
<accession>A0A9N8HKR6</accession>
<evidence type="ECO:0008006" key="5">
    <source>
        <dbReference type="Google" id="ProtNLM"/>
    </source>
</evidence>
<evidence type="ECO:0000256" key="2">
    <source>
        <dbReference type="SAM" id="SignalP"/>
    </source>
</evidence>
<evidence type="ECO:0000313" key="4">
    <source>
        <dbReference type="Proteomes" id="UP001153069"/>
    </source>
</evidence>
<dbReference type="EMBL" id="CAICTM010000964">
    <property type="protein sequence ID" value="CAB9518828.1"/>
    <property type="molecule type" value="Genomic_DNA"/>
</dbReference>
<dbReference type="SUPFAM" id="SSF52266">
    <property type="entry name" value="SGNH hydrolase"/>
    <property type="match status" value="1"/>
</dbReference>
<sequence>MLLLRSCLWATLLYVAKGTSSPWQGGLRQGSSAKDAADQQRDLAGEVPTPPPFDEEDEEECWDAEVNYAFFGAMTDSRNRVFECLGGIIQPCEPIPIWQADLESVGLEAAGVAQQLEWAAEYLTDVDPAKDLFMLWAGGNDYLGPYPGWTPGNDPPEYGEPFPPDFPPEFAPVTAAYTTQNMATALDRAYYDMDARIFLMGNFLNPCWTVVCTKFEAVDAFIPGFSTGLKLYADVWTDQFNRGMQTVVDDFLAIHTDATIMFMDFYSKFDELLQSGDFIANLTCKDAIALGVADIDGPDMNGHYNCSDFAWTNDFHPTSTFWGRIVDESLIPIIDETLEPETDIRRIVVIGDSFTDKGTFQDTARRANETWAATWNGPPANGEAAFDGYSLIDLMEQAMGLEPSVPFIQRSTLDDAVPPPPKQACRPKYD</sequence>
<dbReference type="InterPro" id="IPR036514">
    <property type="entry name" value="SGNH_hydro_sf"/>
</dbReference>
<proteinExistence type="predicted"/>
<feature type="region of interest" description="Disordered" evidence="1">
    <location>
        <begin position="21"/>
        <end position="57"/>
    </location>
</feature>
<dbReference type="Gene3D" id="3.40.50.1110">
    <property type="entry name" value="SGNH hydrolase"/>
    <property type="match status" value="2"/>
</dbReference>
<feature type="compositionally biased region" description="Basic and acidic residues" evidence="1">
    <location>
        <begin position="35"/>
        <end position="44"/>
    </location>
</feature>
<feature type="signal peptide" evidence="2">
    <location>
        <begin position="1"/>
        <end position="18"/>
    </location>
</feature>
<gene>
    <name evidence="3" type="ORF">SEMRO_966_G225730.1</name>
</gene>
<keyword evidence="4" id="KW-1185">Reference proteome</keyword>
<dbReference type="AlphaFoldDB" id="A0A9N8HKR6"/>
<organism evidence="3 4">
    <name type="scientific">Seminavis robusta</name>
    <dbReference type="NCBI Taxonomy" id="568900"/>
    <lineage>
        <taxon>Eukaryota</taxon>
        <taxon>Sar</taxon>
        <taxon>Stramenopiles</taxon>
        <taxon>Ochrophyta</taxon>
        <taxon>Bacillariophyta</taxon>
        <taxon>Bacillariophyceae</taxon>
        <taxon>Bacillariophycidae</taxon>
        <taxon>Naviculales</taxon>
        <taxon>Naviculaceae</taxon>
        <taxon>Seminavis</taxon>
    </lineage>
</organism>
<dbReference type="Proteomes" id="UP001153069">
    <property type="component" value="Unassembled WGS sequence"/>
</dbReference>
<keyword evidence="2" id="KW-0732">Signal</keyword>
<reference evidence="3" key="1">
    <citation type="submission" date="2020-06" db="EMBL/GenBank/DDBJ databases">
        <authorList>
            <consortium name="Plant Systems Biology data submission"/>
        </authorList>
    </citation>
    <scope>NUCLEOTIDE SEQUENCE</scope>
    <source>
        <strain evidence="3">D6</strain>
    </source>
</reference>
<feature type="region of interest" description="Disordered" evidence="1">
    <location>
        <begin position="411"/>
        <end position="430"/>
    </location>
</feature>
<feature type="chain" id="PRO_5040334888" description="SGNH hydrolase-type esterase domain-containing protein" evidence="2">
    <location>
        <begin position="19"/>
        <end position="430"/>
    </location>
</feature>